<dbReference type="GO" id="GO:0030695">
    <property type="term" value="F:GTPase regulator activity"/>
    <property type="evidence" value="ECO:0007669"/>
    <property type="project" value="UniProtKB-ARBA"/>
</dbReference>
<dbReference type="CDD" id="cd08368">
    <property type="entry name" value="LIM"/>
    <property type="match status" value="1"/>
</dbReference>
<dbReference type="PANTHER" id="PTHR24212">
    <property type="entry name" value="ZYXIN/TRIP6"/>
    <property type="match status" value="1"/>
</dbReference>
<keyword evidence="1 5" id="KW-0479">Metal-binding</keyword>
<evidence type="ECO:0000256" key="5">
    <source>
        <dbReference type="PROSITE-ProRule" id="PRU00125"/>
    </source>
</evidence>
<dbReference type="SUPFAM" id="SSF57716">
    <property type="entry name" value="Glucocorticoid receptor-like (DNA-binding domain)"/>
    <property type="match status" value="1"/>
</dbReference>
<protein>
    <recommendedName>
        <fullName evidence="6">LIM zinc-binding domain-containing protein</fullName>
    </recommendedName>
</protein>
<dbReference type="Pfam" id="PF00412">
    <property type="entry name" value="LIM"/>
    <property type="match status" value="2"/>
</dbReference>
<dbReference type="PROSITE" id="PS50023">
    <property type="entry name" value="LIM_DOMAIN_2"/>
    <property type="match status" value="1"/>
</dbReference>
<feature type="domain" description="LIM zinc-binding" evidence="6">
    <location>
        <begin position="96"/>
        <end position="157"/>
    </location>
</feature>
<evidence type="ECO:0000256" key="2">
    <source>
        <dbReference type="ARBA" id="ARBA00022737"/>
    </source>
</evidence>
<evidence type="ECO:0000256" key="3">
    <source>
        <dbReference type="ARBA" id="ARBA00022833"/>
    </source>
</evidence>
<evidence type="ECO:0000313" key="8">
    <source>
        <dbReference type="Proteomes" id="UP000027222"/>
    </source>
</evidence>
<evidence type="ECO:0000313" key="7">
    <source>
        <dbReference type="EMBL" id="KDR68379.1"/>
    </source>
</evidence>
<reference evidence="8" key="1">
    <citation type="journal article" date="2014" name="Proc. Natl. Acad. Sci. U.S.A.">
        <title>Extensive sampling of basidiomycete genomes demonstrates inadequacy of the white-rot/brown-rot paradigm for wood decay fungi.</title>
        <authorList>
            <person name="Riley R."/>
            <person name="Salamov A.A."/>
            <person name="Brown D.W."/>
            <person name="Nagy L.G."/>
            <person name="Floudas D."/>
            <person name="Held B.W."/>
            <person name="Levasseur A."/>
            <person name="Lombard V."/>
            <person name="Morin E."/>
            <person name="Otillar R."/>
            <person name="Lindquist E.A."/>
            <person name="Sun H."/>
            <person name="LaButti K.M."/>
            <person name="Schmutz J."/>
            <person name="Jabbour D."/>
            <person name="Luo H."/>
            <person name="Baker S.E."/>
            <person name="Pisabarro A.G."/>
            <person name="Walton J.D."/>
            <person name="Blanchette R.A."/>
            <person name="Henrissat B."/>
            <person name="Martin F."/>
            <person name="Cullen D."/>
            <person name="Hibbett D.S."/>
            <person name="Grigoriev I.V."/>
        </authorList>
    </citation>
    <scope>NUCLEOTIDE SEQUENCE [LARGE SCALE GENOMIC DNA]</scope>
    <source>
        <strain evidence="8">CBS 339.88</strain>
    </source>
</reference>
<keyword evidence="3 5" id="KW-0862">Zinc</keyword>
<dbReference type="STRING" id="685588.A0A067SKZ2"/>
<dbReference type="OrthoDB" id="2987153at2759"/>
<dbReference type="HOGENOM" id="CLU_126333_0_0_1"/>
<keyword evidence="4 5" id="KW-0440">LIM domain</keyword>
<evidence type="ECO:0000259" key="6">
    <source>
        <dbReference type="PROSITE" id="PS50023"/>
    </source>
</evidence>
<evidence type="ECO:0000256" key="1">
    <source>
        <dbReference type="ARBA" id="ARBA00022723"/>
    </source>
</evidence>
<dbReference type="InterPro" id="IPR001781">
    <property type="entry name" value="Znf_LIM"/>
</dbReference>
<evidence type="ECO:0000256" key="4">
    <source>
        <dbReference type="ARBA" id="ARBA00023038"/>
    </source>
</evidence>
<proteinExistence type="predicted"/>
<name>A0A067SKZ2_GALM3</name>
<dbReference type="PROSITE" id="PS00478">
    <property type="entry name" value="LIM_DOMAIN_1"/>
    <property type="match status" value="2"/>
</dbReference>
<dbReference type="PANTHER" id="PTHR24212:SF8">
    <property type="entry name" value="LIM ZINC FINGER DOMAIN CONTAINING PROTEIN"/>
    <property type="match status" value="1"/>
</dbReference>
<dbReference type="Proteomes" id="UP000027222">
    <property type="component" value="Unassembled WGS sequence"/>
</dbReference>
<dbReference type="SMART" id="SM00132">
    <property type="entry name" value="LIM"/>
    <property type="match status" value="2"/>
</dbReference>
<sequence length="181" mass="20518">MDTPNRNLNRTQTVLDLHRDPKNESLKDKLATVDTRLCPGCRKPAAGKKGGLVIACGESFFHVDCYNCKNCQSAIGIQDPILLDIDRLPLCEKCFHKCIACQLTIMDKILYVGRDSSPYHTECFKCKKCSKPLEGEKFAKSRQSIYCTDCHDKRVDKIKRHLEKKEERERNAYGGIASPPP</sequence>
<keyword evidence="8" id="KW-1185">Reference proteome</keyword>
<keyword evidence="2" id="KW-0677">Repeat</keyword>
<gene>
    <name evidence="7" type="ORF">GALMADRAFT_1042023</name>
</gene>
<dbReference type="Gene3D" id="2.10.110.10">
    <property type="entry name" value="Cysteine Rich Protein"/>
    <property type="match status" value="2"/>
</dbReference>
<dbReference type="AlphaFoldDB" id="A0A067SKZ2"/>
<organism evidence="7 8">
    <name type="scientific">Galerina marginata (strain CBS 339.88)</name>
    <dbReference type="NCBI Taxonomy" id="685588"/>
    <lineage>
        <taxon>Eukaryota</taxon>
        <taxon>Fungi</taxon>
        <taxon>Dikarya</taxon>
        <taxon>Basidiomycota</taxon>
        <taxon>Agaricomycotina</taxon>
        <taxon>Agaricomycetes</taxon>
        <taxon>Agaricomycetidae</taxon>
        <taxon>Agaricales</taxon>
        <taxon>Agaricineae</taxon>
        <taxon>Strophariaceae</taxon>
        <taxon>Galerina</taxon>
    </lineage>
</organism>
<accession>A0A067SKZ2</accession>
<dbReference type="GO" id="GO:0046872">
    <property type="term" value="F:metal ion binding"/>
    <property type="evidence" value="ECO:0007669"/>
    <property type="project" value="UniProtKB-KW"/>
</dbReference>
<dbReference type="EMBL" id="KL142408">
    <property type="protein sequence ID" value="KDR68379.1"/>
    <property type="molecule type" value="Genomic_DNA"/>
</dbReference>